<accession>R0K358</accession>
<gene>
    <name evidence="3" type="ORF">Anapl_01411</name>
</gene>
<sequence>MNEATQLQIFKTGLCDNCLSLMGKFHAFMLWLIFLECSLVDAKGQIVSQTLKMSGCLETGNLKVDSEPTCAITANSTKSIINAQADIFYSHQAFISTCSTYQYIKYIPYINCRVHQRFLSDRGTNAEHDPNTTPFSQPPPAPEDGPNHEATGKLFPDILNLTEHGIPAIIALKRNSNELSAGPSTKPKMVAYMHTSTLTQGKERINTAQEESAALTWEHNNGAEGSLPTVSLQCMGAPNPKEGWLENLSRTKQLLLLKHLFHDSAYEPLGHLLNCNSIIAHIQRIYQNTPSAMRFHPSRAHGVLGLHRDGRSFFASRGTELIENTKALWQKHNSVAHINGSATARGRTRSTCSVTLGTSCPSAQPAKLPRSDVRVAKSQKTDLPYADPLPSRFTRPAVPQEAEFFRQIPIACLRFGGKTDIRTKALGLLQGPRCGGCTFTESFPHPRSEGLPSLSTQTIVPTSSALRRFQFPFRTNAIALAHNGIISQSYIHSPENTQLLAVRSLTRRRDNPCLVLQRQVEQRAQEPELCFLQVQCTCAARRLEGSPQRGRAASRSSLLTDRVDGHRNLDCL</sequence>
<feature type="signal peptide" evidence="2">
    <location>
        <begin position="1"/>
        <end position="44"/>
    </location>
</feature>
<name>R0K358_ANAPL</name>
<dbReference type="AlphaFoldDB" id="R0K358"/>
<reference evidence="4" key="1">
    <citation type="journal article" date="2013" name="Nat. Genet.">
        <title>The duck genome and transcriptome provide insight into an avian influenza virus reservoir species.</title>
        <authorList>
            <person name="Huang Y."/>
            <person name="Li Y."/>
            <person name="Burt D.W."/>
            <person name="Chen H."/>
            <person name="Zhang Y."/>
            <person name="Qian W."/>
            <person name="Kim H."/>
            <person name="Gan S."/>
            <person name="Zhao Y."/>
            <person name="Li J."/>
            <person name="Yi K."/>
            <person name="Feng H."/>
            <person name="Zhu P."/>
            <person name="Li B."/>
            <person name="Liu Q."/>
            <person name="Fairley S."/>
            <person name="Magor K.E."/>
            <person name="Du Z."/>
            <person name="Hu X."/>
            <person name="Goodman L."/>
            <person name="Tafer H."/>
            <person name="Vignal A."/>
            <person name="Lee T."/>
            <person name="Kim K.W."/>
            <person name="Sheng Z."/>
            <person name="An Y."/>
            <person name="Searle S."/>
            <person name="Herrero J."/>
            <person name="Groenen M.A."/>
            <person name="Crooijmans R.P."/>
            <person name="Faraut T."/>
            <person name="Cai Q."/>
            <person name="Webster R.G."/>
            <person name="Aldridge J.R."/>
            <person name="Warren W.C."/>
            <person name="Bartschat S."/>
            <person name="Kehr S."/>
            <person name="Marz M."/>
            <person name="Stadler P.F."/>
            <person name="Smith J."/>
            <person name="Kraus R.H."/>
            <person name="Zhao Y."/>
            <person name="Ren L."/>
            <person name="Fei J."/>
            <person name="Morisson M."/>
            <person name="Kaiser P."/>
            <person name="Griffin D.K."/>
            <person name="Rao M."/>
            <person name="Pitel F."/>
            <person name="Wang J."/>
            <person name="Li N."/>
        </authorList>
    </citation>
    <scope>NUCLEOTIDE SEQUENCE [LARGE SCALE GENOMIC DNA]</scope>
</reference>
<feature type="region of interest" description="Disordered" evidence="1">
    <location>
        <begin position="123"/>
        <end position="153"/>
    </location>
</feature>
<keyword evidence="2" id="KW-0732">Signal</keyword>
<dbReference type="EMBL" id="KB742781">
    <property type="protein sequence ID" value="EOB04476.1"/>
    <property type="molecule type" value="Genomic_DNA"/>
</dbReference>
<evidence type="ECO:0000256" key="1">
    <source>
        <dbReference type="SAM" id="MobiDB-lite"/>
    </source>
</evidence>
<evidence type="ECO:0000256" key="2">
    <source>
        <dbReference type="SAM" id="SignalP"/>
    </source>
</evidence>
<organism evidence="3 4">
    <name type="scientific">Anas platyrhynchos</name>
    <name type="common">Mallard</name>
    <name type="synonym">Anas boschas</name>
    <dbReference type="NCBI Taxonomy" id="8839"/>
    <lineage>
        <taxon>Eukaryota</taxon>
        <taxon>Metazoa</taxon>
        <taxon>Chordata</taxon>
        <taxon>Craniata</taxon>
        <taxon>Vertebrata</taxon>
        <taxon>Euteleostomi</taxon>
        <taxon>Archelosauria</taxon>
        <taxon>Archosauria</taxon>
        <taxon>Dinosauria</taxon>
        <taxon>Saurischia</taxon>
        <taxon>Theropoda</taxon>
        <taxon>Coelurosauria</taxon>
        <taxon>Aves</taxon>
        <taxon>Neognathae</taxon>
        <taxon>Galloanserae</taxon>
        <taxon>Anseriformes</taxon>
        <taxon>Anatidae</taxon>
        <taxon>Anatinae</taxon>
        <taxon>Anas</taxon>
    </lineage>
</organism>
<protein>
    <submittedName>
        <fullName evidence="3">Uncharacterized protein</fullName>
    </submittedName>
</protein>
<evidence type="ECO:0000313" key="4">
    <source>
        <dbReference type="Proteomes" id="UP000296049"/>
    </source>
</evidence>
<dbReference type="Proteomes" id="UP000296049">
    <property type="component" value="Unassembled WGS sequence"/>
</dbReference>
<feature type="chain" id="PRO_5004353949" evidence="2">
    <location>
        <begin position="45"/>
        <end position="572"/>
    </location>
</feature>
<evidence type="ECO:0000313" key="3">
    <source>
        <dbReference type="EMBL" id="EOB04476.1"/>
    </source>
</evidence>
<proteinExistence type="predicted"/>
<keyword evidence="4" id="KW-1185">Reference proteome</keyword>